<keyword evidence="2 3" id="KW-0450">Lipoyl</keyword>
<dbReference type="AlphaFoldDB" id="A0A511T608"/>
<comment type="cofactor">
    <cofactor evidence="3">
        <name>(R)-lipoate</name>
        <dbReference type="ChEBI" id="CHEBI:83088"/>
    </cofactor>
    <text evidence="3">Binds 1 lipoyl cofactor covalently.</text>
</comment>
<evidence type="ECO:0000259" key="5">
    <source>
        <dbReference type="PROSITE" id="PS50968"/>
    </source>
</evidence>
<dbReference type="RefSeq" id="WP_046713285.1">
    <property type="nucleotide sequence ID" value="NZ_BJXR01000034.1"/>
</dbReference>
<evidence type="ECO:0000256" key="4">
    <source>
        <dbReference type="PIRSR" id="PIRSR617453-50"/>
    </source>
</evidence>
<dbReference type="GO" id="GO:0005829">
    <property type="term" value="C:cytosol"/>
    <property type="evidence" value="ECO:0007669"/>
    <property type="project" value="TreeGrafter"/>
</dbReference>
<organism evidence="6 9">
    <name type="scientific">Myxococcus fulvus</name>
    <dbReference type="NCBI Taxonomy" id="33"/>
    <lineage>
        <taxon>Bacteria</taxon>
        <taxon>Pseudomonadati</taxon>
        <taxon>Myxococcota</taxon>
        <taxon>Myxococcia</taxon>
        <taxon>Myxococcales</taxon>
        <taxon>Cystobacterineae</taxon>
        <taxon>Myxococcaceae</taxon>
        <taxon>Myxococcus</taxon>
    </lineage>
</organism>
<dbReference type="STRING" id="1334629.MFUL124B02_18965"/>
<dbReference type="InterPro" id="IPR003016">
    <property type="entry name" value="2-oxoA_DH_lipoyl-BS"/>
</dbReference>
<dbReference type="PANTHER" id="PTHR11715:SF3">
    <property type="entry name" value="GLYCINE CLEAVAGE SYSTEM H PROTEIN-RELATED"/>
    <property type="match status" value="1"/>
</dbReference>
<dbReference type="Pfam" id="PF01597">
    <property type="entry name" value="GCV_H"/>
    <property type="match status" value="1"/>
</dbReference>
<evidence type="ECO:0000313" key="6">
    <source>
        <dbReference type="EMBL" id="GEN09377.1"/>
    </source>
</evidence>
<dbReference type="InterPro" id="IPR002930">
    <property type="entry name" value="GCV_H"/>
</dbReference>
<feature type="modified residue" description="N6-lipoyllysine" evidence="3 4">
    <location>
        <position position="66"/>
    </location>
</feature>
<reference evidence="7 8" key="1">
    <citation type="submission" date="2016-10" db="EMBL/GenBank/DDBJ databases">
        <authorList>
            <person name="Varghese N."/>
            <person name="Submissions S."/>
        </authorList>
    </citation>
    <scope>NUCLEOTIDE SEQUENCE [LARGE SCALE GENOMIC DNA]</scope>
    <source>
        <strain evidence="7 8">DSM 16525</strain>
    </source>
</reference>
<dbReference type="InterPro" id="IPR017453">
    <property type="entry name" value="GCV_H_sub"/>
</dbReference>
<dbReference type="PROSITE" id="PS50968">
    <property type="entry name" value="BIOTINYL_LIPOYL"/>
    <property type="match status" value="1"/>
</dbReference>
<comment type="function">
    <text evidence="3">The glycine cleavage system catalyzes the degradation of glycine. The H protein shuttles the methylamine group of glycine from the P protein to the T protein.</text>
</comment>
<name>A0A511T608_MYXFU</name>
<dbReference type="OrthoDB" id="9796712at2"/>
<sequence>MSDANIPGDLKYTAEHEWARIQGNKVVVGITHHAQQTLGDVVYVELPKTGAKVAKGEPFGTVESVKAVSELFSPLTGTITKINEELVGSPETLNEEPYGEGWIIELELSDSSQLGELLDAAAYAELLKNA</sequence>
<reference evidence="6 9" key="2">
    <citation type="submission" date="2019-07" db="EMBL/GenBank/DDBJ databases">
        <title>Whole genome shotgun sequence of Myxococcus fulvus NBRC 100333.</title>
        <authorList>
            <person name="Hosoyama A."/>
            <person name="Uohara A."/>
            <person name="Ohji S."/>
            <person name="Ichikawa N."/>
        </authorList>
    </citation>
    <scope>NUCLEOTIDE SEQUENCE [LARGE SCALE GENOMIC DNA]</scope>
    <source>
        <strain evidence="6 9">NBRC 100333</strain>
    </source>
</reference>
<dbReference type="Gene3D" id="2.40.50.100">
    <property type="match status" value="1"/>
</dbReference>
<evidence type="ECO:0000313" key="7">
    <source>
        <dbReference type="EMBL" id="SEU31833.1"/>
    </source>
</evidence>
<dbReference type="Proteomes" id="UP000321514">
    <property type="component" value="Unassembled WGS sequence"/>
</dbReference>
<dbReference type="NCBIfam" id="TIGR00527">
    <property type="entry name" value="gcvH"/>
    <property type="match status" value="1"/>
</dbReference>
<evidence type="ECO:0000256" key="3">
    <source>
        <dbReference type="HAMAP-Rule" id="MF_00272"/>
    </source>
</evidence>
<dbReference type="NCBIfam" id="NF002270">
    <property type="entry name" value="PRK01202.1"/>
    <property type="match status" value="1"/>
</dbReference>
<evidence type="ECO:0000313" key="8">
    <source>
        <dbReference type="Proteomes" id="UP000183760"/>
    </source>
</evidence>
<dbReference type="CDD" id="cd06848">
    <property type="entry name" value="GCS_H"/>
    <property type="match status" value="1"/>
</dbReference>
<evidence type="ECO:0000313" key="9">
    <source>
        <dbReference type="Proteomes" id="UP000321514"/>
    </source>
</evidence>
<comment type="subunit">
    <text evidence="3">The glycine cleavage system is composed of four proteins: P, T, L and H.</text>
</comment>
<dbReference type="InterPro" id="IPR011053">
    <property type="entry name" value="Single_hybrid_motif"/>
</dbReference>
<feature type="domain" description="Lipoyl-binding" evidence="5">
    <location>
        <begin position="25"/>
        <end position="107"/>
    </location>
</feature>
<accession>A0A511T608</accession>
<gene>
    <name evidence="3 6" type="primary">gcvH</name>
    <name evidence="6" type="ORF">MFU01_44140</name>
    <name evidence="7" type="ORF">SAMN05443572_10929</name>
</gene>
<dbReference type="InterPro" id="IPR033753">
    <property type="entry name" value="GCV_H/Fam206"/>
</dbReference>
<dbReference type="PROSITE" id="PS00189">
    <property type="entry name" value="LIPOYL"/>
    <property type="match status" value="1"/>
</dbReference>
<dbReference type="GO" id="GO:0019464">
    <property type="term" value="P:glycine decarboxylation via glycine cleavage system"/>
    <property type="evidence" value="ECO:0007669"/>
    <property type="project" value="UniProtKB-UniRule"/>
</dbReference>
<dbReference type="GO" id="GO:0005960">
    <property type="term" value="C:glycine cleavage complex"/>
    <property type="evidence" value="ECO:0007669"/>
    <property type="project" value="InterPro"/>
</dbReference>
<protein>
    <recommendedName>
        <fullName evidence="3">Glycine cleavage system H protein</fullName>
    </recommendedName>
</protein>
<evidence type="ECO:0000256" key="1">
    <source>
        <dbReference type="ARBA" id="ARBA00009249"/>
    </source>
</evidence>
<dbReference type="PANTHER" id="PTHR11715">
    <property type="entry name" value="GLYCINE CLEAVAGE SYSTEM H PROTEIN"/>
    <property type="match status" value="1"/>
</dbReference>
<evidence type="ECO:0000256" key="2">
    <source>
        <dbReference type="ARBA" id="ARBA00022823"/>
    </source>
</evidence>
<proteinExistence type="inferred from homology"/>
<dbReference type="SUPFAM" id="SSF51230">
    <property type="entry name" value="Single hybrid motif"/>
    <property type="match status" value="1"/>
</dbReference>
<keyword evidence="8" id="KW-1185">Reference proteome</keyword>
<dbReference type="EMBL" id="BJXR01000034">
    <property type="protein sequence ID" value="GEN09377.1"/>
    <property type="molecule type" value="Genomic_DNA"/>
</dbReference>
<dbReference type="GO" id="GO:0009249">
    <property type="term" value="P:protein lipoylation"/>
    <property type="evidence" value="ECO:0007669"/>
    <property type="project" value="TreeGrafter"/>
</dbReference>
<comment type="similarity">
    <text evidence="1 3">Belongs to the GcvH family.</text>
</comment>
<comment type="caution">
    <text evidence="6">The sequence shown here is derived from an EMBL/GenBank/DDBJ whole genome shotgun (WGS) entry which is preliminary data.</text>
</comment>
<dbReference type="Proteomes" id="UP000183760">
    <property type="component" value="Unassembled WGS sequence"/>
</dbReference>
<dbReference type="EMBL" id="FOIB01000009">
    <property type="protein sequence ID" value="SEU31833.1"/>
    <property type="molecule type" value="Genomic_DNA"/>
</dbReference>
<dbReference type="InterPro" id="IPR000089">
    <property type="entry name" value="Biotin_lipoyl"/>
</dbReference>
<dbReference type="HAMAP" id="MF_00272">
    <property type="entry name" value="GcvH"/>
    <property type="match status" value="1"/>
</dbReference>